<evidence type="ECO:0000313" key="2">
    <source>
        <dbReference type="EMBL" id="CAH8362550.1"/>
    </source>
</evidence>
<evidence type="ECO:0000313" key="3">
    <source>
        <dbReference type="Proteomes" id="UP001642260"/>
    </source>
</evidence>
<reference evidence="2 3" key="1">
    <citation type="submission" date="2022-03" db="EMBL/GenBank/DDBJ databases">
        <authorList>
            <person name="Macdonald S."/>
            <person name="Ahmed S."/>
            <person name="Newling K."/>
        </authorList>
    </citation>
    <scope>NUCLEOTIDE SEQUENCE [LARGE SCALE GENOMIC DNA]</scope>
</reference>
<evidence type="ECO:0000259" key="1">
    <source>
        <dbReference type="Pfam" id="PF03016"/>
    </source>
</evidence>
<gene>
    <name evidence="2" type="ORF">ERUC_LOCUS28306</name>
</gene>
<comment type="caution">
    <text evidence="2">The sequence shown here is derived from an EMBL/GenBank/DDBJ whole genome shotgun (WGS) entry which is preliminary data.</text>
</comment>
<accession>A0ABC8KVH4</accession>
<sequence>MCKFTTNADLGPPLENVEGVFSDQGWYATNQFAVDVIFSNRMKQYKCLTNDSSLAAAISVPFYAGFDVARYLWGYNISTRDAASLELVIGSWIGLSGIS</sequence>
<organism evidence="2 3">
    <name type="scientific">Eruca vesicaria subsp. sativa</name>
    <name type="common">Garden rocket</name>
    <name type="synonym">Eruca sativa</name>
    <dbReference type="NCBI Taxonomy" id="29727"/>
    <lineage>
        <taxon>Eukaryota</taxon>
        <taxon>Viridiplantae</taxon>
        <taxon>Streptophyta</taxon>
        <taxon>Embryophyta</taxon>
        <taxon>Tracheophyta</taxon>
        <taxon>Spermatophyta</taxon>
        <taxon>Magnoliopsida</taxon>
        <taxon>eudicotyledons</taxon>
        <taxon>Gunneridae</taxon>
        <taxon>Pentapetalae</taxon>
        <taxon>rosids</taxon>
        <taxon>malvids</taxon>
        <taxon>Brassicales</taxon>
        <taxon>Brassicaceae</taxon>
        <taxon>Brassiceae</taxon>
        <taxon>Eruca</taxon>
    </lineage>
</organism>
<dbReference type="AlphaFoldDB" id="A0ABC8KVH4"/>
<dbReference type="Proteomes" id="UP001642260">
    <property type="component" value="Unassembled WGS sequence"/>
</dbReference>
<proteinExistence type="predicted"/>
<keyword evidence="3" id="KW-1185">Reference proteome</keyword>
<dbReference type="Pfam" id="PF03016">
    <property type="entry name" value="Exostosin_GT47"/>
    <property type="match status" value="1"/>
</dbReference>
<feature type="domain" description="Exostosin GT47" evidence="1">
    <location>
        <begin position="20"/>
        <end position="83"/>
    </location>
</feature>
<dbReference type="EMBL" id="CAKOAT010335154">
    <property type="protein sequence ID" value="CAH8362550.1"/>
    <property type="molecule type" value="Genomic_DNA"/>
</dbReference>
<protein>
    <recommendedName>
        <fullName evidence="1">Exostosin GT47 domain-containing protein</fullName>
    </recommendedName>
</protein>
<dbReference type="InterPro" id="IPR040911">
    <property type="entry name" value="Exostosin_GT47"/>
</dbReference>
<name>A0ABC8KVH4_ERUVS</name>